<dbReference type="GO" id="GO:0032934">
    <property type="term" value="F:sterol binding"/>
    <property type="evidence" value="ECO:0007669"/>
    <property type="project" value="TreeGrafter"/>
</dbReference>
<dbReference type="EMBL" id="FN668648">
    <property type="protein sequence ID" value="CBK22192.2"/>
    <property type="molecule type" value="Genomic_DNA"/>
</dbReference>
<dbReference type="SUPFAM" id="SSF144000">
    <property type="entry name" value="Oxysterol-binding protein-like"/>
    <property type="match status" value="1"/>
</dbReference>
<evidence type="ECO:0000313" key="4">
    <source>
        <dbReference type="Proteomes" id="UP000008312"/>
    </source>
</evidence>
<dbReference type="Gene3D" id="3.30.70.3490">
    <property type="match status" value="1"/>
</dbReference>
<dbReference type="PANTHER" id="PTHR10972">
    <property type="entry name" value="OXYSTEROL-BINDING PROTEIN-RELATED"/>
    <property type="match status" value="1"/>
</dbReference>
<dbReference type="Gene3D" id="1.10.287.2720">
    <property type="match status" value="1"/>
</dbReference>
<dbReference type="InterPro" id="IPR000648">
    <property type="entry name" value="Oxysterol-bd"/>
</dbReference>
<dbReference type="Pfam" id="PF01237">
    <property type="entry name" value="Oxysterol_BP"/>
    <property type="match status" value="1"/>
</dbReference>
<dbReference type="RefSeq" id="XP_012896240.1">
    <property type="nucleotide sequence ID" value="XM_013040786.1"/>
</dbReference>
<dbReference type="InterPro" id="IPR037239">
    <property type="entry name" value="OSBP_sf"/>
</dbReference>
<name>D8M297_BLAHO</name>
<dbReference type="GO" id="GO:0005829">
    <property type="term" value="C:cytosol"/>
    <property type="evidence" value="ECO:0007669"/>
    <property type="project" value="TreeGrafter"/>
</dbReference>
<proteinExistence type="inferred from homology"/>
<dbReference type="InParanoid" id="D8M297"/>
<sequence>MAEQVQQPTFPDLSGGIDYTKYTVEDPENTRGGEITGEPYVQPSLFMHILKSLKPGQDLTRVLIPVFFLAPRSLLEHLGDMLMHVDLLDAPEVQGDDPYKRFMCILKWYLSSWHYKTHGCKKPYNPIIGETFSCIVDTGASRVSYVAEQVSHHPPVSAFYLENQKQGYCANGYIWTKSHFTGNSACGSMLGNIEVFFPRFGEVYSTMIPAFAGTGLFIGTLRMQLIDKLSLHCAQTGFKADIEFHGKPLFGGDYNRVTAVIYHNGTPIHRLRGHWDSAFYLAGPAGENEELFLDVTKLPVLPKKVLEIPRQGPFESRKLWNSVTCAIRRPEGPDWKTVETEKTRLEDAQRKLPCQQKHESPEYRPWTQKLFVKVPHNGVGKMETGYRFKWFDLDMVKPDAPYRDFLALSRNAKDERADVEPFSA</sequence>
<dbReference type="Gene3D" id="2.40.160.120">
    <property type="match status" value="1"/>
</dbReference>
<evidence type="ECO:0000256" key="2">
    <source>
        <dbReference type="RuleBase" id="RU003844"/>
    </source>
</evidence>
<evidence type="ECO:0008006" key="5">
    <source>
        <dbReference type="Google" id="ProtNLM"/>
    </source>
</evidence>
<dbReference type="Proteomes" id="UP000008312">
    <property type="component" value="Unassembled WGS sequence"/>
</dbReference>
<reference evidence="3" key="1">
    <citation type="submission" date="2010-02" db="EMBL/GenBank/DDBJ databases">
        <title>Sequencing and annotation of the Blastocystis hominis genome.</title>
        <authorList>
            <person name="Wincker P."/>
        </authorList>
    </citation>
    <scope>NUCLEOTIDE SEQUENCE</scope>
    <source>
        <strain evidence="3">Singapore isolate B</strain>
    </source>
</reference>
<dbReference type="OMA" id="VHTHKKD"/>
<comment type="similarity">
    <text evidence="1 2">Belongs to the OSBP family.</text>
</comment>
<protein>
    <recommendedName>
        <fullName evidence="5">Oxysterol-binding protein</fullName>
    </recommendedName>
</protein>
<organism evidence="3">
    <name type="scientific">Blastocystis hominis</name>
    <dbReference type="NCBI Taxonomy" id="12968"/>
    <lineage>
        <taxon>Eukaryota</taxon>
        <taxon>Sar</taxon>
        <taxon>Stramenopiles</taxon>
        <taxon>Bigyra</taxon>
        <taxon>Opalozoa</taxon>
        <taxon>Opalinata</taxon>
        <taxon>Blastocystidae</taxon>
        <taxon>Blastocystis</taxon>
    </lineage>
</organism>
<gene>
    <name evidence="3" type="ORF">GSBLH_T00002245001</name>
</gene>
<accession>D8M297</accession>
<dbReference type="GeneID" id="24919438"/>
<dbReference type="PROSITE" id="PS01013">
    <property type="entry name" value="OSBP"/>
    <property type="match status" value="1"/>
</dbReference>
<dbReference type="OrthoDB" id="187816at2759"/>
<dbReference type="PANTHER" id="PTHR10972:SF102">
    <property type="entry name" value="OXYSTEROL-BINDING PROTEIN"/>
    <property type="match status" value="1"/>
</dbReference>
<dbReference type="InterPro" id="IPR018494">
    <property type="entry name" value="Oxysterol-bd_CS"/>
</dbReference>
<dbReference type="AlphaFoldDB" id="D8M297"/>
<dbReference type="GO" id="GO:0016020">
    <property type="term" value="C:membrane"/>
    <property type="evidence" value="ECO:0007669"/>
    <property type="project" value="TreeGrafter"/>
</dbReference>
<evidence type="ECO:0000256" key="1">
    <source>
        <dbReference type="ARBA" id="ARBA00008842"/>
    </source>
</evidence>
<evidence type="ECO:0000313" key="3">
    <source>
        <dbReference type="EMBL" id="CBK22192.2"/>
    </source>
</evidence>
<keyword evidence="4" id="KW-1185">Reference proteome</keyword>